<dbReference type="InterPro" id="IPR032524">
    <property type="entry name" value="ABC_tran_C"/>
</dbReference>
<dbReference type="RefSeq" id="WP_087019810.1">
    <property type="nucleotide sequence ID" value="NZ_NHOC01000005.1"/>
</dbReference>
<dbReference type="GO" id="GO:0016887">
    <property type="term" value="F:ATP hydrolysis activity"/>
    <property type="evidence" value="ECO:0007669"/>
    <property type="project" value="InterPro"/>
</dbReference>
<name>A0A252F4L9_9FIRM</name>
<dbReference type="SUPFAM" id="SSF52540">
    <property type="entry name" value="P-loop containing nucleoside triphosphate hydrolases"/>
    <property type="match status" value="2"/>
</dbReference>
<protein>
    <submittedName>
        <fullName evidence="6">ABC transporter ATP-binding protein</fullName>
    </submittedName>
</protein>
<sequence length="628" mass="71799">MADISISGLNKYFGENQILYDITFDIFPGEKVAIVGPNGAGKTTLFRVLTGELPYESGTISIAKDRTVGMIDQIPVYEPGDTVEMILRSAFHRIDEVRERMKQLEARMEQNDDSNLLKQYGALQAEFEAMGGYALDFEVDKVCNGLEIPKEMREKPFDVLSGGEKTRVNLARIILEDTDILLLDEPTNHLDLDAVEWLGNFLNDYKGTVVTISHDRYFLDQCCDRIIELFDGHADFYAGSYSYYAEERKLRFAQRMAEHENQMEELKRLQDQSRKMHQWGTEKMHKRAFSIDKRIARMTVADRPKQQKKMSMTFGDPNYETENVLKVRGINKSFDGRQVLHDITFNVRNGERIAILGDNGTGKTTLLNIILGLEEADSGTIKKGDGLKPAYLPQVVHFENENRTLVDTLIYEKNVTPQTARNRLGRFQFSGEDQLKPVSKLSGGEKSRLRLCELMYDKLNMLVLDEPTNHLDILSREWIEEAVEGFAGTLLFVSHDRYFVSRFANRIIVLMDGEMIDFTGNYEEYLAFRARKAAEKAASVQPKQKKEKPKPKGGTKPLEKKIAKLEREISDLEEKSAAIDEQMSAAASDPGKLIELSEQKDEIETELMERMEQWEELSAQLEEMQENT</sequence>
<dbReference type="SMART" id="SM00382">
    <property type="entry name" value="AAA"/>
    <property type="match status" value="2"/>
</dbReference>
<keyword evidence="2 6" id="KW-0067">ATP-binding</keyword>
<dbReference type="InterPro" id="IPR003439">
    <property type="entry name" value="ABC_transporter-like_ATP-bd"/>
</dbReference>
<dbReference type="FunFam" id="3.40.50.300:FF:000011">
    <property type="entry name" value="Putative ABC transporter ATP-binding component"/>
    <property type="match status" value="1"/>
</dbReference>
<dbReference type="PANTHER" id="PTHR42855">
    <property type="entry name" value="ABC TRANSPORTER ATP-BINDING SUBUNIT"/>
    <property type="match status" value="1"/>
</dbReference>
<dbReference type="InterPro" id="IPR027417">
    <property type="entry name" value="P-loop_NTPase"/>
</dbReference>
<feature type="domain" description="ABC transporter" evidence="5">
    <location>
        <begin position="4"/>
        <end position="256"/>
    </location>
</feature>
<dbReference type="InterPro" id="IPR017871">
    <property type="entry name" value="ABC_transporter-like_CS"/>
</dbReference>
<evidence type="ECO:0000259" key="5">
    <source>
        <dbReference type="PROSITE" id="PS50893"/>
    </source>
</evidence>
<dbReference type="Pfam" id="PF16326">
    <property type="entry name" value="ABC_tran_CTD"/>
    <property type="match status" value="1"/>
</dbReference>
<dbReference type="AlphaFoldDB" id="A0A252F4L9"/>
<dbReference type="Gene3D" id="3.40.50.300">
    <property type="entry name" value="P-loop containing nucleotide triphosphate hydrolases"/>
    <property type="match status" value="2"/>
</dbReference>
<reference evidence="6 7" key="1">
    <citation type="submission" date="2017-05" db="EMBL/GenBank/DDBJ databases">
        <title>Butyricicoccus porcorum sp. nov. a butyrate-producing bacterium from the swine intestinal tract.</title>
        <authorList>
            <person name="Trachsel J."/>
            <person name="Humphrey S."/>
            <person name="Allen H.K."/>
        </authorList>
    </citation>
    <scope>NUCLEOTIDE SEQUENCE [LARGE SCALE GENOMIC DNA]</scope>
    <source>
        <strain evidence="6">BB10</strain>
    </source>
</reference>
<feature type="region of interest" description="Disordered" evidence="4">
    <location>
        <begin position="537"/>
        <end position="560"/>
    </location>
</feature>
<dbReference type="PANTHER" id="PTHR42855:SF2">
    <property type="entry name" value="DRUG RESISTANCE ABC TRANSPORTER,ATP-BINDING PROTEIN"/>
    <property type="match status" value="1"/>
</dbReference>
<evidence type="ECO:0000256" key="2">
    <source>
        <dbReference type="ARBA" id="ARBA00022840"/>
    </source>
</evidence>
<evidence type="ECO:0000256" key="3">
    <source>
        <dbReference type="SAM" id="Coils"/>
    </source>
</evidence>
<dbReference type="GO" id="GO:0005524">
    <property type="term" value="F:ATP binding"/>
    <property type="evidence" value="ECO:0007669"/>
    <property type="project" value="UniProtKB-KW"/>
</dbReference>
<proteinExistence type="predicted"/>
<feature type="domain" description="ABC transporter" evidence="5">
    <location>
        <begin position="325"/>
        <end position="537"/>
    </location>
</feature>
<dbReference type="InterPro" id="IPR003593">
    <property type="entry name" value="AAA+_ATPase"/>
</dbReference>
<keyword evidence="1" id="KW-0547">Nucleotide-binding</keyword>
<dbReference type="PROSITE" id="PS50893">
    <property type="entry name" value="ABC_TRANSPORTER_2"/>
    <property type="match status" value="2"/>
</dbReference>
<dbReference type="PROSITE" id="PS00211">
    <property type="entry name" value="ABC_TRANSPORTER_1"/>
    <property type="match status" value="2"/>
</dbReference>
<feature type="coiled-coil region" evidence="3">
    <location>
        <begin position="249"/>
        <end position="276"/>
    </location>
</feature>
<keyword evidence="7" id="KW-1185">Reference proteome</keyword>
<dbReference type="InterPro" id="IPR037118">
    <property type="entry name" value="Val-tRNA_synth_C_sf"/>
</dbReference>
<comment type="caution">
    <text evidence="6">The sequence shown here is derived from an EMBL/GenBank/DDBJ whole genome shotgun (WGS) entry which is preliminary data.</text>
</comment>
<dbReference type="EMBL" id="NHOC01000005">
    <property type="protein sequence ID" value="OUM20723.1"/>
    <property type="molecule type" value="Genomic_DNA"/>
</dbReference>
<dbReference type="InterPro" id="IPR032781">
    <property type="entry name" value="ABC_tran_Xtn"/>
</dbReference>
<dbReference type="Pfam" id="PF12848">
    <property type="entry name" value="ABC_tran_Xtn"/>
    <property type="match status" value="1"/>
</dbReference>
<evidence type="ECO:0000256" key="1">
    <source>
        <dbReference type="ARBA" id="ARBA00022741"/>
    </source>
</evidence>
<accession>A0A252F4L9</accession>
<dbReference type="Gene3D" id="1.10.287.380">
    <property type="entry name" value="Valyl-tRNA synthetase, C-terminal domain"/>
    <property type="match status" value="1"/>
</dbReference>
<evidence type="ECO:0000313" key="7">
    <source>
        <dbReference type="Proteomes" id="UP000194903"/>
    </source>
</evidence>
<organism evidence="6 7">
    <name type="scientific">Butyricicoccus porcorum</name>
    <dbReference type="NCBI Taxonomy" id="1945634"/>
    <lineage>
        <taxon>Bacteria</taxon>
        <taxon>Bacillati</taxon>
        <taxon>Bacillota</taxon>
        <taxon>Clostridia</taxon>
        <taxon>Eubacteriales</taxon>
        <taxon>Butyricicoccaceae</taxon>
        <taxon>Butyricicoccus</taxon>
    </lineage>
</organism>
<feature type="region of interest" description="Disordered" evidence="4">
    <location>
        <begin position="573"/>
        <end position="598"/>
    </location>
</feature>
<feature type="compositionally biased region" description="Basic residues" evidence="4">
    <location>
        <begin position="543"/>
        <end position="553"/>
    </location>
</feature>
<dbReference type="OrthoDB" id="9801441at2"/>
<dbReference type="Proteomes" id="UP000194903">
    <property type="component" value="Unassembled WGS sequence"/>
</dbReference>
<feature type="coiled-coil region" evidence="3">
    <location>
        <begin position="87"/>
        <end position="114"/>
    </location>
</feature>
<dbReference type="InterPro" id="IPR051309">
    <property type="entry name" value="ABCF_ATPase"/>
</dbReference>
<dbReference type="CDD" id="cd03221">
    <property type="entry name" value="ABCF_EF-3"/>
    <property type="match status" value="2"/>
</dbReference>
<gene>
    <name evidence="6" type="ORF">CBW42_07820</name>
</gene>
<dbReference type="Pfam" id="PF00005">
    <property type="entry name" value="ABC_tran"/>
    <property type="match status" value="2"/>
</dbReference>
<evidence type="ECO:0000256" key="4">
    <source>
        <dbReference type="SAM" id="MobiDB-lite"/>
    </source>
</evidence>
<evidence type="ECO:0000313" key="6">
    <source>
        <dbReference type="EMBL" id="OUM20723.1"/>
    </source>
</evidence>
<keyword evidence="3" id="KW-0175">Coiled coil</keyword>
<dbReference type="GO" id="GO:0003677">
    <property type="term" value="F:DNA binding"/>
    <property type="evidence" value="ECO:0007669"/>
    <property type="project" value="InterPro"/>
</dbReference>